<dbReference type="EMBL" id="UINC01017777">
    <property type="protein sequence ID" value="SVA74089.1"/>
    <property type="molecule type" value="Genomic_DNA"/>
</dbReference>
<protein>
    <recommendedName>
        <fullName evidence="2">Translation repressor protein</fullName>
    </recommendedName>
</protein>
<evidence type="ECO:0008006" key="2">
    <source>
        <dbReference type="Google" id="ProtNLM"/>
    </source>
</evidence>
<proteinExistence type="predicted"/>
<sequence>MLEVTIKQPDDFLKVRETLTRIGVASRKDKTLYQSCHILHKQGKYYIVHFKELFALDGKKSTLTQNDIQRRNTISLLLQDWNLIDIVKKDITEDKAPLSQIKVLPFKEKKEWTLSAKYNIGKKVDDKKKEFKKTPTTSPMSDE</sequence>
<organism evidence="1">
    <name type="scientific">marine metagenome</name>
    <dbReference type="NCBI Taxonomy" id="408172"/>
    <lineage>
        <taxon>unclassified sequences</taxon>
        <taxon>metagenomes</taxon>
        <taxon>ecological metagenomes</taxon>
    </lineage>
</organism>
<reference evidence="1" key="1">
    <citation type="submission" date="2018-05" db="EMBL/GenBank/DDBJ databases">
        <authorList>
            <person name="Lanie J.A."/>
            <person name="Ng W.-L."/>
            <person name="Kazmierczak K.M."/>
            <person name="Andrzejewski T.M."/>
            <person name="Davidsen T.M."/>
            <person name="Wayne K.J."/>
            <person name="Tettelin H."/>
            <person name="Glass J.I."/>
            <person name="Rusch D."/>
            <person name="Podicherti R."/>
            <person name="Tsui H.-C.T."/>
            <person name="Winkler M.E."/>
        </authorList>
    </citation>
    <scope>NUCLEOTIDE SEQUENCE</scope>
</reference>
<dbReference type="AlphaFoldDB" id="A0A381YAH7"/>
<accession>A0A381YAH7</accession>
<dbReference type="InterPro" id="IPR036516">
    <property type="entry name" value="Transl_repress_RegA_sf"/>
</dbReference>
<dbReference type="Gene3D" id="3.30.70.650">
    <property type="entry name" value="Translation repressor RegA"/>
    <property type="match status" value="1"/>
</dbReference>
<dbReference type="GO" id="GO:0003723">
    <property type="term" value="F:RNA binding"/>
    <property type="evidence" value="ECO:0007669"/>
    <property type="project" value="InterPro"/>
</dbReference>
<dbReference type="InterPro" id="IPR002702">
    <property type="entry name" value="Transl_repress_RegA"/>
</dbReference>
<name>A0A381YAH7_9ZZZZ</name>
<evidence type="ECO:0000313" key="1">
    <source>
        <dbReference type="EMBL" id="SVA74089.1"/>
    </source>
</evidence>
<dbReference type="Pfam" id="PF01818">
    <property type="entry name" value="Translat_reg"/>
    <property type="match status" value="1"/>
</dbReference>
<dbReference type="SUPFAM" id="SSF55064">
    <property type="entry name" value="Translational regulator protein regA"/>
    <property type="match status" value="1"/>
</dbReference>
<gene>
    <name evidence="1" type="ORF">METZ01_LOCUS126943</name>
</gene>